<dbReference type="SUPFAM" id="SSF53474">
    <property type="entry name" value="alpha/beta-Hydrolases"/>
    <property type="match status" value="1"/>
</dbReference>
<dbReference type="AlphaFoldDB" id="B4LLM5"/>
<evidence type="ECO:0000256" key="5">
    <source>
        <dbReference type="ARBA" id="ARBA00023098"/>
    </source>
</evidence>
<protein>
    <recommendedName>
        <fullName evidence="7">Lipase</fullName>
    </recommendedName>
</protein>
<dbReference type="InterPro" id="IPR025483">
    <property type="entry name" value="Lipase_euk"/>
</dbReference>
<evidence type="ECO:0000256" key="2">
    <source>
        <dbReference type="ARBA" id="ARBA00022729"/>
    </source>
</evidence>
<dbReference type="ESTHER" id="drovi-b4llm5">
    <property type="family name" value="Acidic_Lipase"/>
</dbReference>
<dbReference type="InterPro" id="IPR029058">
    <property type="entry name" value="AB_hydrolase_fold"/>
</dbReference>
<dbReference type="FunCoup" id="B4LLM5">
    <property type="interactions" value="36"/>
</dbReference>
<name>B4LLM5_DROVI</name>
<sequence length="403" mass="45610">MVLKMWLFRFLVAHLILAVIVTALPADVGRSSSTTTVSLVKKYGYPIEEHEVQTSDGYLLTMHRIPYSKNTGDTGRRPVIFLMHGLLCSSSDWVLSGPSNGLAFILSDAGYDVWMGNARGNTYSRKHASKSPLLQPFWSFEWHEIGIYDLPAMMDYVLYQTGEEQLQYIGHSQGTTAFFVLNSMIKRFKSRILSAHLLAPVVWMEHMESPLAKVAAPLLGQPNAFVELFGSAEFLPNSKAMDLMGALLCHDEAISQAICSNTLFLLGGWNSPYLNATMIPEIMATTPAGSSINQIFHYLQEYNSGYFRQFDYGSIRNKKDYGSKTPPEYDVEGIDVPTYLYYSDNDYFASIIDVDKLRYTMNPDSLKRAYRLPETKWNHLDFLWGLNVKEILYDTVLDDILNA</sequence>
<evidence type="ECO:0000256" key="1">
    <source>
        <dbReference type="ARBA" id="ARBA00010701"/>
    </source>
</evidence>
<dbReference type="PIRSF" id="PIRSF000862">
    <property type="entry name" value="Steryl_ester_lip"/>
    <property type="match status" value="1"/>
</dbReference>
<keyword evidence="6" id="KW-0325">Glycoprotein</keyword>
<evidence type="ECO:0000256" key="8">
    <source>
        <dbReference type="PIRSR" id="PIRSR000862-1"/>
    </source>
</evidence>
<feature type="chain" id="PRO_5006457308" description="Lipase" evidence="9">
    <location>
        <begin position="24"/>
        <end position="403"/>
    </location>
</feature>
<keyword evidence="12" id="KW-1185">Reference proteome</keyword>
<evidence type="ECO:0000313" key="11">
    <source>
        <dbReference type="EMBL" id="EDW60888.2"/>
    </source>
</evidence>
<dbReference type="GO" id="GO:0016042">
    <property type="term" value="P:lipid catabolic process"/>
    <property type="evidence" value="ECO:0007669"/>
    <property type="project" value="UniProtKB-KW"/>
</dbReference>
<keyword evidence="3 7" id="KW-0378">Hydrolase</keyword>
<feature type="signal peptide" evidence="9">
    <location>
        <begin position="1"/>
        <end position="23"/>
    </location>
</feature>
<organism evidence="11 12">
    <name type="scientific">Drosophila virilis</name>
    <name type="common">Fruit fly</name>
    <dbReference type="NCBI Taxonomy" id="7244"/>
    <lineage>
        <taxon>Eukaryota</taxon>
        <taxon>Metazoa</taxon>
        <taxon>Ecdysozoa</taxon>
        <taxon>Arthropoda</taxon>
        <taxon>Hexapoda</taxon>
        <taxon>Insecta</taxon>
        <taxon>Pterygota</taxon>
        <taxon>Neoptera</taxon>
        <taxon>Endopterygota</taxon>
        <taxon>Diptera</taxon>
        <taxon>Brachycera</taxon>
        <taxon>Muscomorpha</taxon>
        <taxon>Ephydroidea</taxon>
        <taxon>Drosophilidae</taxon>
        <taxon>Drosophila</taxon>
    </lineage>
</organism>
<comment type="similarity">
    <text evidence="1 7">Belongs to the AB hydrolase superfamily. Lipase family.</text>
</comment>
<dbReference type="FunFam" id="3.40.50.1820:FF:000021">
    <property type="entry name" value="Lipase"/>
    <property type="match status" value="1"/>
</dbReference>
<gene>
    <name evidence="11" type="primary">Dvir\GJ20613</name>
    <name evidence="11" type="ORF">Dvir_GJ20613</name>
</gene>
<dbReference type="Proteomes" id="UP000008792">
    <property type="component" value="Unassembled WGS sequence"/>
</dbReference>
<keyword evidence="4 7" id="KW-0442">Lipid degradation</keyword>
<feature type="domain" description="Partial AB-hydrolase lipase" evidence="10">
    <location>
        <begin position="38"/>
        <end position="96"/>
    </location>
</feature>
<accession>B4LLM5</accession>
<reference evidence="11 12" key="1">
    <citation type="journal article" date="2007" name="Nature">
        <title>Evolution of genes and genomes on the Drosophila phylogeny.</title>
        <authorList>
            <consortium name="Drosophila 12 Genomes Consortium"/>
            <person name="Clark A.G."/>
            <person name="Eisen M.B."/>
            <person name="Smith D.R."/>
            <person name="Bergman C.M."/>
            <person name="Oliver B."/>
            <person name="Markow T.A."/>
            <person name="Kaufman T.C."/>
            <person name="Kellis M."/>
            <person name="Gelbart W."/>
            <person name="Iyer V.N."/>
            <person name="Pollard D.A."/>
            <person name="Sackton T.B."/>
            <person name="Larracuente A.M."/>
            <person name="Singh N.D."/>
            <person name="Abad J.P."/>
            <person name="Abt D.N."/>
            <person name="Adryan B."/>
            <person name="Aguade M."/>
            <person name="Akashi H."/>
            <person name="Anderson W.W."/>
            <person name="Aquadro C.F."/>
            <person name="Ardell D.H."/>
            <person name="Arguello R."/>
            <person name="Artieri C.G."/>
            <person name="Barbash D.A."/>
            <person name="Barker D."/>
            <person name="Barsanti P."/>
            <person name="Batterham P."/>
            <person name="Batzoglou S."/>
            <person name="Begun D."/>
            <person name="Bhutkar A."/>
            <person name="Blanco E."/>
            <person name="Bosak S.A."/>
            <person name="Bradley R.K."/>
            <person name="Brand A.D."/>
            <person name="Brent M.R."/>
            <person name="Brooks A.N."/>
            <person name="Brown R.H."/>
            <person name="Butlin R.K."/>
            <person name="Caggese C."/>
            <person name="Calvi B.R."/>
            <person name="Bernardo de Carvalho A."/>
            <person name="Caspi A."/>
            <person name="Castrezana S."/>
            <person name="Celniker S.E."/>
            <person name="Chang J.L."/>
            <person name="Chapple C."/>
            <person name="Chatterji S."/>
            <person name="Chinwalla A."/>
            <person name="Civetta A."/>
            <person name="Clifton S.W."/>
            <person name="Comeron J.M."/>
            <person name="Costello J.C."/>
            <person name="Coyne J.A."/>
            <person name="Daub J."/>
            <person name="David R.G."/>
            <person name="Delcher A.L."/>
            <person name="Delehaunty K."/>
            <person name="Do C.B."/>
            <person name="Ebling H."/>
            <person name="Edwards K."/>
            <person name="Eickbush T."/>
            <person name="Evans J.D."/>
            <person name="Filipski A."/>
            <person name="Findeiss S."/>
            <person name="Freyhult E."/>
            <person name="Fulton L."/>
            <person name="Fulton R."/>
            <person name="Garcia A.C."/>
            <person name="Gardiner A."/>
            <person name="Garfield D.A."/>
            <person name="Garvin B.E."/>
            <person name="Gibson G."/>
            <person name="Gilbert D."/>
            <person name="Gnerre S."/>
            <person name="Godfrey J."/>
            <person name="Good R."/>
            <person name="Gotea V."/>
            <person name="Gravely B."/>
            <person name="Greenberg A.J."/>
            <person name="Griffiths-Jones S."/>
            <person name="Gross S."/>
            <person name="Guigo R."/>
            <person name="Gustafson E.A."/>
            <person name="Haerty W."/>
            <person name="Hahn M.W."/>
            <person name="Halligan D.L."/>
            <person name="Halpern A.L."/>
            <person name="Halter G.M."/>
            <person name="Han M.V."/>
            <person name="Heger A."/>
            <person name="Hillier L."/>
            <person name="Hinrichs A.S."/>
            <person name="Holmes I."/>
            <person name="Hoskins R.A."/>
            <person name="Hubisz M.J."/>
            <person name="Hultmark D."/>
            <person name="Huntley M.A."/>
            <person name="Jaffe D.B."/>
            <person name="Jagadeeshan S."/>
            <person name="Jeck W.R."/>
            <person name="Johnson J."/>
            <person name="Jones C.D."/>
            <person name="Jordan W.C."/>
            <person name="Karpen G.H."/>
            <person name="Kataoka E."/>
            <person name="Keightley P.D."/>
            <person name="Kheradpour P."/>
            <person name="Kirkness E.F."/>
            <person name="Koerich L.B."/>
            <person name="Kristiansen K."/>
            <person name="Kudrna D."/>
            <person name="Kulathinal R.J."/>
            <person name="Kumar S."/>
            <person name="Kwok R."/>
            <person name="Lander E."/>
            <person name="Langley C.H."/>
            <person name="Lapoint R."/>
            <person name="Lazzaro B.P."/>
            <person name="Lee S.J."/>
            <person name="Levesque L."/>
            <person name="Li R."/>
            <person name="Lin C.F."/>
            <person name="Lin M.F."/>
            <person name="Lindblad-Toh K."/>
            <person name="Llopart A."/>
            <person name="Long M."/>
            <person name="Low L."/>
            <person name="Lozovsky E."/>
            <person name="Lu J."/>
            <person name="Luo M."/>
            <person name="Machado C.A."/>
            <person name="Makalowski W."/>
            <person name="Marzo M."/>
            <person name="Matsuda M."/>
            <person name="Matzkin L."/>
            <person name="McAllister B."/>
            <person name="McBride C.S."/>
            <person name="McKernan B."/>
            <person name="McKernan K."/>
            <person name="Mendez-Lago M."/>
            <person name="Minx P."/>
            <person name="Mollenhauer M.U."/>
            <person name="Montooth K."/>
            <person name="Mount S.M."/>
            <person name="Mu X."/>
            <person name="Myers E."/>
            <person name="Negre B."/>
            <person name="Newfeld S."/>
            <person name="Nielsen R."/>
            <person name="Noor M.A."/>
            <person name="O'Grady P."/>
            <person name="Pachter L."/>
            <person name="Papaceit M."/>
            <person name="Parisi M.J."/>
            <person name="Parisi M."/>
            <person name="Parts L."/>
            <person name="Pedersen J.S."/>
            <person name="Pesole G."/>
            <person name="Phillippy A.M."/>
            <person name="Ponting C.P."/>
            <person name="Pop M."/>
            <person name="Porcelli D."/>
            <person name="Powell J.R."/>
            <person name="Prohaska S."/>
            <person name="Pruitt K."/>
            <person name="Puig M."/>
            <person name="Quesneville H."/>
            <person name="Ram K.R."/>
            <person name="Rand D."/>
            <person name="Rasmussen M.D."/>
            <person name="Reed L.K."/>
            <person name="Reenan R."/>
            <person name="Reily A."/>
            <person name="Remington K.A."/>
            <person name="Rieger T.T."/>
            <person name="Ritchie M.G."/>
            <person name="Robin C."/>
            <person name="Rogers Y.H."/>
            <person name="Rohde C."/>
            <person name="Rozas J."/>
            <person name="Rubenfield M.J."/>
            <person name="Ruiz A."/>
            <person name="Russo S."/>
            <person name="Salzberg S.L."/>
            <person name="Sanchez-Gracia A."/>
            <person name="Saranga D.J."/>
            <person name="Sato H."/>
            <person name="Schaeffer S.W."/>
            <person name="Schatz M.C."/>
            <person name="Schlenke T."/>
            <person name="Schwartz R."/>
            <person name="Segarra C."/>
            <person name="Singh R.S."/>
            <person name="Sirot L."/>
            <person name="Sirota M."/>
            <person name="Sisneros N.B."/>
            <person name="Smith C.D."/>
            <person name="Smith T.F."/>
            <person name="Spieth J."/>
            <person name="Stage D.E."/>
            <person name="Stark A."/>
            <person name="Stephan W."/>
            <person name="Strausberg R.L."/>
            <person name="Strempel S."/>
            <person name="Sturgill D."/>
            <person name="Sutton G."/>
            <person name="Sutton G.G."/>
            <person name="Tao W."/>
            <person name="Teichmann S."/>
            <person name="Tobari Y.N."/>
            <person name="Tomimura Y."/>
            <person name="Tsolas J.M."/>
            <person name="Valente V.L."/>
            <person name="Venter E."/>
            <person name="Venter J.C."/>
            <person name="Vicario S."/>
            <person name="Vieira F.G."/>
            <person name="Vilella A.J."/>
            <person name="Villasante A."/>
            <person name="Walenz B."/>
            <person name="Wang J."/>
            <person name="Wasserman M."/>
            <person name="Watts T."/>
            <person name="Wilson D."/>
            <person name="Wilson R.K."/>
            <person name="Wing R.A."/>
            <person name="Wolfner M.F."/>
            <person name="Wong A."/>
            <person name="Wong G.K."/>
            <person name="Wu C.I."/>
            <person name="Wu G."/>
            <person name="Yamamoto D."/>
            <person name="Yang H.P."/>
            <person name="Yang S.P."/>
            <person name="Yorke J.A."/>
            <person name="Yoshida K."/>
            <person name="Zdobnov E."/>
            <person name="Zhang P."/>
            <person name="Zhang Y."/>
            <person name="Zimin A.V."/>
            <person name="Baldwin J."/>
            <person name="Abdouelleil A."/>
            <person name="Abdulkadir J."/>
            <person name="Abebe A."/>
            <person name="Abera B."/>
            <person name="Abreu J."/>
            <person name="Acer S.C."/>
            <person name="Aftuck L."/>
            <person name="Alexander A."/>
            <person name="An P."/>
            <person name="Anderson E."/>
            <person name="Anderson S."/>
            <person name="Arachi H."/>
            <person name="Azer M."/>
            <person name="Bachantsang P."/>
            <person name="Barry A."/>
            <person name="Bayul T."/>
            <person name="Berlin A."/>
            <person name="Bessette D."/>
            <person name="Bloom T."/>
            <person name="Blye J."/>
            <person name="Boguslavskiy L."/>
            <person name="Bonnet C."/>
            <person name="Boukhgalter B."/>
            <person name="Bourzgui I."/>
            <person name="Brown A."/>
            <person name="Cahill P."/>
            <person name="Channer S."/>
            <person name="Cheshatsang Y."/>
            <person name="Chuda L."/>
            <person name="Citroen M."/>
            <person name="Collymore A."/>
            <person name="Cooke P."/>
            <person name="Costello M."/>
            <person name="D'Aco K."/>
            <person name="Daza R."/>
            <person name="De Haan G."/>
            <person name="DeGray S."/>
            <person name="DeMaso C."/>
            <person name="Dhargay N."/>
            <person name="Dooley K."/>
            <person name="Dooley E."/>
            <person name="Doricent M."/>
            <person name="Dorje P."/>
            <person name="Dorjee K."/>
            <person name="Dupes A."/>
            <person name="Elong R."/>
            <person name="Falk J."/>
            <person name="Farina A."/>
            <person name="Faro S."/>
            <person name="Ferguson D."/>
            <person name="Fisher S."/>
            <person name="Foley C.D."/>
            <person name="Franke A."/>
            <person name="Friedrich D."/>
            <person name="Gadbois L."/>
            <person name="Gearin G."/>
            <person name="Gearin C.R."/>
            <person name="Giannoukos G."/>
            <person name="Goode T."/>
            <person name="Graham J."/>
            <person name="Grandbois E."/>
            <person name="Grewal S."/>
            <person name="Gyaltsen K."/>
            <person name="Hafez N."/>
            <person name="Hagos B."/>
            <person name="Hall J."/>
            <person name="Henson C."/>
            <person name="Hollinger A."/>
            <person name="Honan T."/>
            <person name="Huard M.D."/>
            <person name="Hughes L."/>
            <person name="Hurhula B."/>
            <person name="Husby M.E."/>
            <person name="Kamat A."/>
            <person name="Kanga B."/>
            <person name="Kashin S."/>
            <person name="Khazanovich D."/>
            <person name="Kisner P."/>
            <person name="Lance K."/>
            <person name="Lara M."/>
            <person name="Lee W."/>
            <person name="Lennon N."/>
            <person name="Letendre F."/>
            <person name="LeVine R."/>
            <person name="Lipovsky A."/>
            <person name="Liu X."/>
            <person name="Liu J."/>
            <person name="Liu S."/>
            <person name="Lokyitsang T."/>
            <person name="Lokyitsang Y."/>
            <person name="Lubonja R."/>
            <person name="Lui A."/>
            <person name="MacDonald P."/>
            <person name="Magnisalis V."/>
            <person name="Maru K."/>
            <person name="Matthews C."/>
            <person name="McCusker W."/>
            <person name="McDonough S."/>
            <person name="Mehta T."/>
            <person name="Meldrim J."/>
            <person name="Meneus L."/>
            <person name="Mihai O."/>
            <person name="Mihalev A."/>
            <person name="Mihova T."/>
            <person name="Mittelman R."/>
            <person name="Mlenga V."/>
            <person name="Montmayeur A."/>
            <person name="Mulrain L."/>
            <person name="Navidi A."/>
            <person name="Naylor J."/>
            <person name="Negash T."/>
            <person name="Nguyen T."/>
            <person name="Nguyen N."/>
            <person name="Nicol R."/>
            <person name="Norbu C."/>
            <person name="Norbu N."/>
            <person name="Novod N."/>
            <person name="O'Neill B."/>
            <person name="Osman S."/>
            <person name="Markiewicz E."/>
            <person name="Oyono O.L."/>
            <person name="Patti C."/>
            <person name="Phunkhang P."/>
            <person name="Pierre F."/>
            <person name="Priest M."/>
            <person name="Raghuraman S."/>
            <person name="Rege F."/>
            <person name="Reyes R."/>
            <person name="Rise C."/>
            <person name="Rogov P."/>
            <person name="Ross K."/>
            <person name="Ryan E."/>
            <person name="Settipalli S."/>
            <person name="Shea T."/>
            <person name="Sherpa N."/>
            <person name="Shi L."/>
            <person name="Shih D."/>
            <person name="Sparrow T."/>
            <person name="Spaulding J."/>
            <person name="Stalker J."/>
            <person name="Stange-Thomann N."/>
            <person name="Stavropoulos S."/>
            <person name="Stone C."/>
            <person name="Strader C."/>
            <person name="Tesfaye S."/>
            <person name="Thomson T."/>
            <person name="Thoulutsang Y."/>
            <person name="Thoulutsang D."/>
            <person name="Topham K."/>
            <person name="Topping I."/>
            <person name="Tsamla T."/>
            <person name="Vassiliev H."/>
            <person name="Vo A."/>
            <person name="Wangchuk T."/>
            <person name="Wangdi T."/>
            <person name="Weiand M."/>
            <person name="Wilkinson J."/>
            <person name="Wilson A."/>
            <person name="Yadav S."/>
            <person name="Young G."/>
            <person name="Yu Q."/>
            <person name="Zembek L."/>
            <person name="Zhong D."/>
            <person name="Zimmer A."/>
            <person name="Zwirko Z."/>
            <person name="Jaffe D.B."/>
            <person name="Alvarez P."/>
            <person name="Brockman W."/>
            <person name="Butler J."/>
            <person name="Chin C."/>
            <person name="Gnerre S."/>
            <person name="Grabherr M."/>
            <person name="Kleber M."/>
            <person name="Mauceli E."/>
            <person name="MacCallum I."/>
        </authorList>
    </citation>
    <scope>NUCLEOTIDE SEQUENCE [LARGE SCALE GENOMIC DNA]</scope>
    <source>
        <strain evidence="12">Tucson 15010-1051.87</strain>
    </source>
</reference>
<dbReference type="EMBL" id="CH940648">
    <property type="protein sequence ID" value="EDW60888.2"/>
    <property type="molecule type" value="Genomic_DNA"/>
</dbReference>
<proteinExistence type="inferred from homology"/>
<dbReference type="Pfam" id="PF04083">
    <property type="entry name" value="Abhydro_lipase"/>
    <property type="match status" value="1"/>
</dbReference>
<feature type="active site" description="Nucleophile" evidence="8">
    <location>
        <position position="172"/>
    </location>
</feature>
<evidence type="ECO:0000259" key="10">
    <source>
        <dbReference type="Pfam" id="PF04083"/>
    </source>
</evidence>
<dbReference type="KEGG" id="dvi:6626582"/>
<dbReference type="InterPro" id="IPR006693">
    <property type="entry name" value="AB_hydrolase_lipase"/>
</dbReference>
<dbReference type="SMR" id="B4LLM5"/>
<evidence type="ECO:0000256" key="3">
    <source>
        <dbReference type="ARBA" id="ARBA00022801"/>
    </source>
</evidence>
<evidence type="ECO:0000256" key="4">
    <source>
        <dbReference type="ARBA" id="ARBA00022963"/>
    </source>
</evidence>
<dbReference type="STRING" id="7244.B4LLM5"/>
<dbReference type="Gene3D" id="3.40.50.1820">
    <property type="entry name" value="alpha/beta hydrolase"/>
    <property type="match status" value="1"/>
</dbReference>
<dbReference type="GO" id="GO:0016788">
    <property type="term" value="F:hydrolase activity, acting on ester bonds"/>
    <property type="evidence" value="ECO:0007669"/>
    <property type="project" value="InterPro"/>
</dbReference>
<dbReference type="eggNOG" id="KOG2624">
    <property type="taxonomic scope" value="Eukaryota"/>
</dbReference>
<dbReference type="OrthoDB" id="9974421at2759"/>
<dbReference type="HOGENOM" id="CLU_010974_0_3_1"/>
<feature type="active site" description="Charge relay system" evidence="8">
    <location>
        <position position="379"/>
    </location>
</feature>
<feature type="active site" description="Charge relay system" evidence="8">
    <location>
        <position position="346"/>
    </location>
</feature>
<keyword evidence="2 9" id="KW-0732">Signal</keyword>
<evidence type="ECO:0000313" key="12">
    <source>
        <dbReference type="Proteomes" id="UP000008792"/>
    </source>
</evidence>
<dbReference type="PANTHER" id="PTHR11005">
    <property type="entry name" value="LYSOSOMAL ACID LIPASE-RELATED"/>
    <property type="match status" value="1"/>
</dbReference>
<keyword evidence="5" id="KW-0443">Lipid metabolism</keyword>
<evidence type="ECO:0000256" key="7">
    <source>
        <dbReference type="PIRNR" id="PIRNR000862"/>
    </source>
</evidence>
<dbReference type="InParanoid" id="B4LLM5"/>
<evidence type="ECO:0000256" key="9">
    <source>
        <dbReference type="SAM" id="SignalP"/>
    </source>
</evidence>
<evidence type="ECO:0000256" key="6">
    <source>
        <dbReference type="ARBA" id="ARBA00023180"/>
    </source>
</evidence>